<protein>
    <submittedName>
        <fullName evidence="8">Cytochrome c biogenesis protein CcmG, thiol:disulfide interchange protein DsbE</fullName>
    </submittedName>
</protein>
<feature type="transmembrane region" description="Helical" evidence="6">
    <location>
        <begin position="23"/>
        <end position="41"/>
    </location>
</feature>
<dbReference type="InterPro" id="IPR050553">
    <property type="entry name" value="Thioredoxin_ResA/DsbE_sf"/>
</dbReference>
<keyword evidence="9" id="KW-1185">Reference proteome</keyword>
<dbReference type="PROSITE" id="PS51352">
    <property type="entry name" value="THIOREDOXIN_2"/>
    <property type="match status" value="1"/>
</dbReference>
<evidence type="ECO:0000313" key="8">
    <source>
        <dbReference type="EMBL" id="SDW37071.1"/>
    </source>
</evidence>
<dbReference type="InterPro" id="IPR004799">
    <property type="entry name" value="Periplasmic_diS_OxRdtase_DsbE"/>
</dbReference>
<dbReference type="PANTHER" id="PTHR42852:SF6">
    <property type="entry name" value="THIOL:DISULFIDE INTERCHANGE PROTEIN DSBE"/>
    <property type="match status" value="1"/>
</dbReference>
<name>A0A1H2SZN7_THIRO</name>
<dbReference type="OrthoDB" id="9788279at2"/>
<dbReference type="CDD" id="cd03010">
    <property type="entry name" value="TlpA_like_DsbE"/>
    <property type="match status" value="1"/>
</dbReference>
<dbReference type="Gene3D" id="3.40.30.10">
    <property type="entry name" value="Glutaredoxin"/>
    <property type="match status" value="1"/>
</dbReference>
<dbReference type="GO" id="GO:0017004">
    <property type="term" value="P:cytochrome complex assembly"/>
    <property type="evidence" value="ECO:0007669"/>
    <property type="project" value="UniProtKB-KW"/>
</dbReference>
<evidence type="ECO:0000256" key="4">
    <source>
        <dbReference type="ARBA" id="ARBA00023157"/>
    </source>
</evidence>
<dbReference type="GO" id="GO:0015036">
    <property type="term" value="F:disulfide oxidoreductase activity"/>
    <property type="evidence" value="ECO:0007669"/>
    <property type="project" value="InterPro"/>
</dbReference>
<dbReference type="Pfam" id="PF08534">
    <property type="entry name" value="Redoxin"/>
    <property type="match status" value="1"/>
</dbReference>
<dbReference type="PROSITE" id="PS00194">
    <property type="entry name" value="THIOREDOXIN_1"/>
    <property type="match status" value="1"/>
</dbReference>
<keyword evidence="6" id="KW-0812">Transmembrane</keyword>
<keyword evidence="4" id="KW-1015">Disulfide bond</keyword>
<evidence type="ECO:0000256" key="5">
    <source>
        <dbReference type="ARBA" id="ARBA00023284"/>
    </source>
</evidence>
<dbReference type="GO" id="GO:0005886">
    <property type="term" value="C:plasma membrane"/>
    <property type="evidence" value="ECO:0007669"/>
    <property type="project" value="UniProtKB-SubCell"/>
</dbReference>
<dbReference type="AlphaFoldDB" id="A0A1H2SZN7"/>
<comment type="similarity">
    <text evidence="2">Belongs to the thioredoxin family. DsbE subfamily.</text>
</comment>
<reference evidence="9" key="1">
    <citation type="submission" date="2016-10" db="EMBL/GenBank/DDBJ databases">
        <authorList>
            <person name="Varghese N."/>
            <person name="Submissions S."/>
        </authorList>
    </citation>
    <scope>NUCLEOTIDE SEQUENCE [LARGE SCALE GENOMIC DNA]</scope>
    <source>
        <strain evidence="9">DSM 217</strain>
    </source>
</reference>
<dbReference type="Proteomes" id="UP000198816">
    <property type="component" value="Unassembled WGS sequence"/>
</dbReference>
<organism evidence="8 9">
    <name type="scientific">Thiocapsa roseopersicina</name>
    <dbReference type="NCBI Taxonomy" id="1058"/>
    <lineage>
        <taxon>Bacteria</taxon>
        <taxon>Pseudomonadati</taxon>
        <taxon>Pseudomonadota</taxon>
        <taxon>Gammaproteobacteria</taxon>
        <taxon>Chromatiales</taxon>
        <taxon>Chromatiaceae</taxon>
        <taxon>Thiocapsa</taxon>
    </lineage>
</organism>
<evidence type="ECO:0000259" key="7">
    <source>
        <dbReference type="PROSITE" id="PS51352"/>
    </source>
</evidence>
<evidence type="ECO:0000256" key="1">
    <source>
        <dbReference type="ARBA" id="ARBA00004383"/>
    </source>
</evidence>
<gene>
    <name evidence="8" type="ORF">SAMN05421783_103222</name>
</gene>
<feature type="domain" description="Thioredoxin" evidence="7">
    <location>
        <begin position="51"/>
        <end position="193"/>
    </location>
</feature>
<dbReference type="EMBL" id="FNNZ01000003">
    <property type="protein sequence ID" value="SDW37071.1"/>
    <property type="molecule type" value="Genomic_DNA"/>
</dbReference>
<dbReference type="STRING" id="1058.SAMN05421783_103222"/>
<keyword evidence="5" id="KW-0676">Redox-active center</keyword>
<dbReference type="InterPro" id="IPR017937">
    <property type="entry name" value="Thioredoxin_CS"/>
</dbReference>
<dbReference type="RefSeq" id="WP_093028821.1">
    <property type="nucleotide sequence ID" value="NZ_FNNZ01000003.1"/>
</dbReference>
<comment type="subcellular location">
    <subcellularLocation>
        <location evidence="1">Cell inner membrane</location>
        <topology evidence="1">Single-pass membrane protein</topology>
        <orientation evidence="1">Periplasmic side</orientation>
    </subcellularLocation>
</comment>
<evidence type="ECO:0000256" key="3">
    <source>
        <dbReference type="ARBA" id="ARBA00022748"/>
    </source>
</evidence>
<dbReference type="InterPro" id="IPR013740">
    <property type="entry name" value="Redoxin"/>
</dbReference>
<proteinExistence type="inferred from homology"/>
<keyword evidence="3" id="KW-0201">Cytochrome c-type biogenesis</keyword>
<dbReference type="SUPFAM" id="SSF52833">
    <property type="entry name" value="Thioredoxin-like"/>
    <property type="match status" value="1"/>
</dbReference>
<dbReference type="PANTHER" id="PTHR42852">
    <property type="entry name" value="THIOL:DISULFIDE INTERCHANGE PROTEIN DSBE"/>
    <property type="match status" value="1"/>
</dbReference>
<evidence type="ECO:0000256" key="6">
    <source>
        <dbReference type="SAM" id="Phobius"/>
    </source>
</evidence>
<dbReference type="NCBIfam" id="TIGR00385">
    <property type="entry name" value="dsbE"/>
    <property type="match status" value="1"/>
</dbReference>
<evidence type="ECO:0000313" key="9">
    <source>
        <dbReference type="Proteomes" id="UP000198816"/>
    </source>
</evidence>
<sequence length="196" mass="22094">MTTITPPSATAATKAATKAKRRALIPLAIFMALAALLFYGLQLDPRKVPSPLVNKPAPVFELESLDDPNRKVTNEILMGKVSLVNVWASWCPSCRQEHGELMQIARENDVQVVGFNWKDTRPEALEMLRRYGNPYVVSAYDPDNRYGLHWGVYGAPETFVVDGEGIIRYKHIGPVDRNVWETTIRPIVEQYRPQSS</sequence>
<evidence type="ECO:0000256" key="2">
    <source>
        <dbReference type="ARBA" id="ARBA00007758"/>
    </source>
</evidence>
<accession>A0A1H2SZN7</accession>
<keyword evidence="6" id="KW-1133">Transmembrane helix</keyword>
<dbReference type="InterPro" id="IPR013766">
    <property type="entry name" value="Thioredoxin_domain"/>
</dbReference>
<dbReference type="GO" id="GO:0030288">
    <property type="term" value="C:outer membrane-bounded periplasmic space"/>
    <property type="evidence" value="ECO:0007669"/>
    <property type="project" value="InterPro"/>
</dbReference>
<dbReference type="InterPro" id="IPR036249">
    <property type="entry name" value="Thioredoxin-like_sf"/>
</dbReference>
<keyword evidence="6" id="KW-0472">Membrane</keyword>